<dbReference type="RefSeq" id="WP_133687558.1">
    <property type="nucleotide sequence ID" value="NZ_SOAY01000011.1"/>
</dbReference>
<organism evidence="2 3">
    <name type="scientific">Maribacter spongiicola</name>
    <dbReference type="NCBI Taxonomy" id="1206753"/>
    <lineage>
        <taxon>Bacteria</taxon>
        <taxon>Pseudomonadati</taxon>
        <taxon>Bacteroidota</taxon>
        <taxon>Flavobacteriia</taxon>
        <taxon>Flavobacteriales</taxon>
        <taxon>Flavobacteriaceae</taxon>
        <taxon>Maribacter</taxon>
    </lineage>
</organism>
<gene>
    <name evidence="2" type="ORF">CLV90_2292</name>
</gene>
<dbReference type="Proteomes" id="UP000294749">
    <property type="component" value="Unassembled WGS sequence"/>
</dbReference>
<keyword evidence="1" id="KW-0175">Coiled coil</keyword>
<name>A0A4R7K4W3_9FLAO</name>
<evidence type="ECO:0000313" key="3">
    <source>
        <dbReference type="Proteomes" id="UP000294749"/>
    </source>
</evidence>
<accession>A0A4R7K4W3</accession>
<evidence type="ECO:0000313" key="2">
    <source>
        <dbReference type="EMBL" id="TDT45207.1"/>
    </source>
</evidence>
<dbReference type="EMBL" id="SOAY01000011">
    <property type="protein sequence ID" value="TDT45207.1"/>
    <property type="molecule type" value="Genomic_DNA"/>
</dbReference>
<dbReference type="OrthoDB" id="828248at2"/>
<evidence type="ECO:0000256" key="1">
    <source>
        <dbReference type="SAM" id="Coils"/>
    </source>
</evidence>
<feature type="coiled-coil region" evidence="1">
    <location>
        <begin position="37"/>
        <end position="64"/>
    </location>
</feature>
<sequence length="66" mass="7347">MSTVAICPNCGSKSQIKEKDGIITYKAVQDEDAFKKIGQLKAAMQKFKTKAEKLEKELEAIKSNKI</sequence>
<proteinExistence type="predicted"/>
<comment type="caution">
    <text evidence="2">The sequence shown here is derived from an EMBL/GenBank/DDBJ whole genome shotgun (WGS) entry which is preliminary data.</text>
</comment>
<dbReference type="AlphaFoldDB" id="A0A4R7K4W3"/>
<protein>
    <submittedName>
        <fullName evidence="2">Uncharacterized protein</fullName>
    </submittedName>
</protein>
<reference evidence="2 3" key="1">
    <citation type="submission" date="2019-03" db="EMBL/GenBank/DDBJ databases">
        <title>Genomic Encyclopedia of Archaeal and Bacterial Type Strains, Phase II (KMG-II): from individual species to whole genera.</title>
        <authorList>
            <person name="Goeker M."/>
        </authorList>
    </citation>
    <scope>NUCLEOTIDE SEQUENCE [LARGE SCALE GENOMIC DNA]</scope>
    <source>
        <strain evidence="2 3">DSM 25233</strain>
    </source>
</reference>
<keyword evidence="3" id="KW-1185">Reference proteome</keyword>